<dbReference type="InterPro" id="IPR022496">
    <property type="entry name" value="T6A_TsaB"/>
</dbReference>
<evidence type="ECO:0000313" key="3">
    <source>
        <dbReference type="Proteomes" id="UP000027395"/>
    </source>
</evidence>
<dbReference type="EMBL" id="CM002803">
    <property type="protein sequence ID" value="KEI66020.1"/>
    <property type="molecule type" value="Genomic_DNA"/>
</dbReference>
<name>A0A073CPS6_PLAA1</name>
<evidence type="ECO:0000313" key="2">
    <source>
        <dbReference type="EMBL" id="KEI66020.1"/>
    </source>
</evidence>
<keyword evidence="3" id="KW-1185">Reference proteome</keyword>
<dbReference type="AlphaFoldDB" id="A0A073CPS6"/>
<dbReference type="SUPFAM" id="SSF53067">
    <property type="entry name" value="Actin-like ATPase domain"/>
    <property type="match status" value="1"/>
</dbReference>
<keyword evidence="2" id="KW-0378">Hydrolase</keyword>
<dbReference type="Gene3D" id="3.30.420.40">
    <property type="match status" value="1"/>
</dbReference>
<dbReference type="GO" id="GO:0004222">
    <property type="term" value="F:metalloendopeptidase activity"/>
    <property type="evidence" value="ECO:0007669"/>
    <property type="project" value="UniProtKB-EC"/>
</dbReference>
<proteinExistence type="predicted"/>
<dbReference type="GeneID" id="77287120"/>
<accession>A0A073CPS6</accession>
<dbReference type="HOGENOM" id="CLU_099872_1_0_3"/>
<dbReference type="EC" id="3.4.24.57" evidence="2"/>
<dbReference type="PATRIC" id="fig|388467.6.peg.815"/>
<dbReference type="RefSeq" id="WP_227350169.1">
    <property type="nucleotide sequence ID" value="NZ_CM002803.1"/>
</dbReference>
<dbReference type="Gene3D" id="3.30.420.200">
    <property type="match status" value="1"/>
</dbReference>
<dbReference type="Proteomes" id="UP000027395">
    <property type="component" value="Chromosome"/>
</dbReference>
<dbReference type="STRING" id="388467.A19Y_0879"/>
<dbReference type="eggNOG" id="COG1214">
    <property type="taxonomic scope" value="Bacteria"/>
</dbReference>
<dbReference type="InterPro" id="IPR000905">
    <property type="entry name" value="Gcp-like_dom"/>
</dbReference>
<feature type="domain" description="Gcp-like" evidence="1">
    <location>
        <begin position="61"/>
        <end position="160"/>
    </location>
</feature>
<reference evidence="2 3" key="1">
    <citation type="journal article" date="2014" name="Appl. Environ. Microbiol.">
        <title>Elucidation of insertion elements encoded on plasmids and in vitro construction of shuttle vectors from the toxic cyanobacterium Planktothrix.</title>
        <authorList>
            <person name="Christiansen G."/>
            <person name="Goesmann A."/>
            <person name="Kurmayer R."/>
        </authorList>
    </citation>
    <scope>NUCLEOTIDE SEQUENCE [LARGE SCALE GENOMIC DNA]</scope>
    <source>
        <strain evidence="2 3">NIVA-CYA 126/8</strain>
    </source>
</reference>
<dbReference type="InterPro" id="IPR043129">
    <property type="entry name" value="ATPase_NBD"/>
</dbReference>
<dbReference type="NCBIfam" id="TIGR03725">
    <property type="entry name" value="T6A_YeaZ"/>
    <property type="match status" value="1"/>
</dbReference>
<gene>
    <name evidence="2" type="ORF">A19Y_0879</name>
</gene>
<protein>
    <submittedName>
        <fullName evidence="2">O-sialoglycoprotein endopeptidase</fullName>
        <ecNumber evidence="2">3.4.24.57</ecNumber>
    </submittedName>
</protein>
<dbReference type="GO" id="GO:0002949">
    <property type="term" value="P:tRNA threonylcarbamoyladenosine modification"/>
    <property type="evidence" value="ECO:0007669"/>
    <property type="project" value="InterPro"/>
</dbReference>
<dbReference type="Pfam" id="PF00814">
    <property type="entry name" value="TsaD"/>
    <property type="match status" value="1"/>
</dbReference>
<evidence type="ECO:0000259" key="1">
    <source>
        <dbReference type="Pfam" id="PF00814"/>
    </source>
</evidence>
<organism evidence="2 3">
    <name type="scientific">Planktothrix agardhii (strain NIVA-CYA 126/8)</name>
    <dbReference type="NCBI Taxonomy" id="388467"/>
    <lineage>
        <taxon>Bacteria</taxon>
        <taxon>Bacillati</taxon>
        <taxon>Cyanobacteriota</taxon>
        <taxon>Cyanophyceae</taxon>
        <taxon>Oscillatoriophycideae</taxon>
        <taxon>Oscillatoriales</taxon>
        <taxon>Microcoleaceae</taxon>
        <taxon>Planktothrix</taxon>
    </lineage>
</organism>
<sequence>MPSISSQPSYGLAIHTSSPDLGLAISNFKDVKRCQSWGLGRDLSTQLHQYLLEFIQPQTWLDLGWIAVAKGPGSFTGTRIGVVTARTLAQQLKIPVFAISSLAAIAQKEQLNLIQNQDKHSVIALEMRAQRGQLFVAIYGKNRENDSGLVPLLTDQVMSPKQWEQTLASYDNSYHRVQIESGLGETAIQLLELGYLDWKSGKQPHWSEALPYYGQHPVDL</sequence>